<dbReference type="InterPro" id="IPR043129">
    <property type="entry name" value="ATPase_NBD"/>
</dbReference>
<proteinExistence type="predicted"/>
<gene>
    <name evidence="1" type="ORF">SIK69_05050</name>
</gene>
<dbReference type="Gene3D" id="3.30.420.380">
    <property type="match status" value="1"/>
</dbReference>
<comment type="caution">
    <text evidence="1">The sequence shown here is derived from an EMBL/GenBank/DDBJ whole genome shotgun (WGS) entry which is preliminary data.</text>
</comment>
<sequence>MAYSHWQAGLHFQQASIVCVAVQKTRSGRALRRWWQLPMETDASEQHLIAALRRIQREMPRFHRLVAAIPAADTLQRQLPPPQMILRESETAQWVASTVAKQLEMPSETLAFDYHTADTKSYSVTAVRRRDVELLQQRLHAAGLNLCAIAPDASALQNFLPWIAKEVPGVCWQDRQQWLWATREAWGCSADAPADMLVCTTQPESGLSFNPWFPLNQLQPPLPQQGDAFAIALALALGVA</sequence>
<dbReference type="Proteomes" id="UP001275664">
    <property type="component" value="Unassembled WGS sequence"/>
</dbReference>
<organism evidence="1 2">
    <name type="scientific">Scandinavium lactucae</name>
    <dbReference type="NCBI Taxonomy" id="3095028"/>
    <lineage>
        <taxon>Bacteria</taxon>
        <taxon>Pseudomonadati</taxon>
        <taxon>Pseudomonadota</taxon>
        <taxon>Gammaproteobacteria</taxon>
        <taxon>Enterobacterales</taxon>
        <taxon>Enterobacteriaceae</taxon>
        <taxon>Scandinavium</taxon>
    </lineage>
</organism>
<reference evidence="1 2" key="1">
    <citation type="submission" date="2023-11" db="EMBL/GenBank/DDBJ databases">
        <title>Scandinavium wanjuensis sp. nov., isolated from lettuce South Korea.</title>
        <authorList>
            <person name="Park J."/>
            <person name="Park S."/>
            <person name="Oh K.K."/>
            <person name="Cho G.S."/>
            <person name="Franz C.M.A.P."/>
        </authorList>
    </citation>
    <scope>NUCLEOTIDE SEQUENCE [LARGE SCALE GENOMIC DNA]</scope>
    <source>
        <strain evidence="1 2">V105_6</strain>
    </source>
</reference>
<dbReference type="EMBL" id="JAWXRD010000003">
    <property type="protein sequence ID" value="MDX6039563.1"/>
    <property type="molecule type" value="Genomic_DNA"/>
</dbReference>
<evidence type="ECO:0000313" key="1">
    <source>
        <dbReference type="EMBL" id="MDX6039563.1"/>
    </source>
</evidence>
<evidence type="ECO:0000313" key="2">
    <source>
        <dbReference type="Proteomes" id="UP001275664"/>
    </source>
</evidence>
<accession>A0ABU4QMV9</accession>
<protein>
    <submittedName>
        <fullName evidence="1">Pilus assembly protein</fullName>
    </submittedName>
</protein>
<name>A0ABU4QMV9_9ENTR</name>
<dbReference type="RefSeq" id="WP_319785572.1">
    <property type="nucleotide sequence ID" value="NZ_JAWXRD010000003.1"/>
</dbReference>
<dbReference type="SUPFAM" id="SSF53067">
    <property type="entry name" value="Actin-like ATPase domain"/>
    <property type="match status" value="1"/>
</dbReference>
<keyword evidence="2" id="KW-1185">Reference proteome</keyword>